<dbReference type="SUPFAM" id="SSF51735">
    <property type="entry name" value="NAD(P)-binding Rossmann-fold domains"/>
    <property type="match status" value="1"/>
</dbReference>
<evidence type="ECO:0000256" key="2">
    <source>
        <dbReference type="ARBA" id="ARBA00023002"/>
    </source>
</evidence>
<dbReference type="Proteomes" id="UP001596174">
    <property type="component" value="Unassembled WGS sequence"/>
</dbReference>
<dbReference type="PIRSF" id="PIRSF000103">
    <property type="entry name" value="HIBADH"/>
    <property type="match status" value="1"/>
</dbReference>
<dbReference type="InterPro" id="IPR029154">
    <property type="entry name" value="HIBADH-like_NADP-bd"/>
</dbReference>
<dbReference type="PANTHER" id="PTHR43060">
    <property type="entry name" value="3-HYDROXYISOBUTYRATE DEHYDROGENASE-LIKE 1, MITOCHONDRIAL-RELATED"/>
    <property type="match status" value="1"/>
</dbReference>
<dbReference type="PANTHER" id="PTHR43060:SF15">
    <property type="entry name" value="3-HYDROXYISOBUTYRATE DEHYDROGENASE-LIKE 1, MITOCHONDRIAL-RELATED"/>
    <property type="match status" value="1"/>
</dbReference>
<comment type="caution">
    <text evidence="6">The sequence shown here is derived from an EMBL/GenBank/DDBJ whole genome shotgun (WGS) entry which is preliminary data.</text>
</comment>
<dbReference type="EMBL" id="JBHSQJ010000030">
    <property type="protein sequence ID" value="MFC5907218.1"/>
    <property type="molecule type" value="Genomic_DNA"/>
</dbReference>
<protein>
    <submittedName>
        <fullName evidence="6">NAD(P)-dependent oxidoreductase</fullName>
        <ecNumber evidence="6">1.1.-.-</ecNumber>
    </submittedName>
</protein>
<dbReference type="SUPFAM" id="SSF48179">
    <property type="entry name" value="6-phosphogluconate dehydrogenase C-terminal domain-like"/>
    <property type="match status" value="1"/>
</dbReference>
<comment type="similarity">
    <text evidence="1">Belongs to the HIBADH-related family.</text>
</comment>
<dbReference type="GO" id="GO:0016491">
    <property type="term" value="F:oxidoreductase activity"/>
    <property type="evidence" value="ECO:0007669"/>
    <property type="project" value="UniProtKB-KW"/>
</dbReference>
<organism evidence="6 7">
    <name type="scientific">Streptacidiphilus monticola</name>
    <dbReference type="NCBI Taxonomy" id="2161674"/>
    <lineage>
        <taxon>Bacteria</taxon>
        <taxon>Bacillati</taxon>
        <taxon>Actinomycetota</taxon>
        <taxon>Actinomycetes</taxon>
        <taxon>Kitasatosporales</taxon>
        <taxon>Streptomycetaceae</taxon>
        <taxon>Streptacidiphilus</taxon>
    </lineage>
</organism>
<keyword evidence="2 6" id="KW-0560">Oxidoreductase</keyword>
<dbReference type="Gene3D" id="1.10.1040.10">
    <property type="entry name" value="N-(1-d-carboxylethyl)-l-norvaline Dehydrogenase, domain 2"/>
    <property type="match status" value="1"/>
</dbReference>
<sequence>MEEEFMTSNAHGLVVGFIGLGDQGLPMATAIGEAGFAVHTWARRPTSLEVAEVAAFTVAPSVEVLARAADVVALCVSTDEAVLALAEQIFPVMRPGGVLVNHGTGTPETARRLARRGAGHGVAVLDAPVSGGRPGAKARTLVTLVGGDVAVLDRVRPVFESFSAHVLHLGPAGSGQQAKLFNNALMLLNQNAIADVLALAAGTGANVPAVVDALRLGSAGSRALELVGTMIRPDTAEHLAEVGVLDMELFDQALRADGVDTEILDRVVALGTDGARRAPATSRLLP</sequence>
<reference evidence="7" key="1">
    <citation type="journal article" date="2019" name="Int. J. Syst. Evol. Microbiol.">
        <title>The Global Catalogue of Microorganisms (GCM) 10K type strain sequencing project: providing services to taxonomists for standard genome sequencing and annotation.</title>
        <authorList>
            <consortium name="The Broad Institute Genomics Platform"/>
            <consortium name="The Broad Institute Genome Sequencing Center for Infectious Disease"/>
            <person name="Wu L."/>
            <person name="Ma J."/>
        </authorList>
    </citation>
    <scope>NUCLEOTIDE SEQUENCE [LARGE SCALE GENOMIC DNA]</scope>
    <source>
        <strain evidence="7">JCM 4816</strain>
    </source>
</reference>
<dbReference type="Gene3D" id="3.40.50.720">
    <property type="entry name" value="NAD(P)-binding Rossmann-like Domain"/>
    <property type="match status" value="1"/>
</dbReference>
<feature type="domain" description="3-hydroxyisobutyrate dehydrogenase-like NAD-binding" evidence="5">
    <location>
        <begin position="173"/>
        <end position="267"/>
    </location>
</feature>
<proteinExistence type="inferred from homology"/>
<feature type="domain" description="6-phosphogluconate dehydrogenase NADP-binding" evidence="4">
    <location>
        <begin position="15"/>
        <end position="170"/>
    </location>
</feature>
<accession>A0ABW1FYV6</accession>
<keyword evidence="3" id="KW-0520">NAD</keyword>
<keyword evidence="7" id="KW-1185">Reference proteome</keyword>
<dbReference type="Pfam" id="PF14833">
    <property type="entry name" value="NAD_binding_11"/>
    <property type="match status" value="1"/>
</dbReference>
<dbReference type="InterPro" id="IPR008927">
    <property type="entry name" value="6-PGluconate_DH-like_C_sf"/>
</dbReference>
<evidence type="ECO:0000256" key="3">
    <source>
        <dbReference type="ARBA" id="ARBA00023027"/>
    </source>
</evidence>
<evidence type="ECO:0000259" key="4">
    <source>
        <dbReference type="Pfam" id="PF03446"/>
    </source>
</evidence>
<evidence type="ECO:0000313" key="6">
    <source>
        <dbReference type="EMBL" id="MFC5907218.1"/>
    </source>
</evidence>
<dbReference type="RefSeq" id="WP_380581416.1">
    <property type="nucleotide sequence ID" value="NZ_JBHSQJ010000030.1"/>
</dbReference>
<dbReference type="Pfam" id="PF03446">
    <property type="entry name" value="NAD_binding_2"/>
    <property type="match status" value="1"/>
</dbReference>
<evidence type="ECO:0000313" key="7">
    <source>
        <dbReference type="Proteomes" id="UP001596174"/>
    </source>
</evidence>
<dbReference type="InterPro" id="IPR013328">
    <property type="entry name" value="6PGD_dom2"/>
</dbReference>
<evidence type="ECO:0000259" key="5">
    <source>
        <dbReference type="Pfam" id="PF14833"/>
    </source>
</evidence>
<name>A0ABW1FYV6_9ACTN</name>
<dbReference type="InterPro" id="IPR015815">
    <property type="entry name" value="HIBADH-related"/>
</dbReference>
<gene>
    <name evidence="6" type="ORF">ACFP3V_08305</name>
</gene>
<evidence type="ECO:0000256" key="1">
    <source>
        <dbReference type="ARBA" id="ARBA00009080"/>
    </source>
</evidence>
<dbReference type="InterPro" id="IPR006115">
    <property type="entry name" value="6PGDH_NADP-bd"/>
</dbReference>
<dbReference type="InterPro" id="IPR036291">
    <property type="entry name" value="NAD(P)-bd_dom_sf"/>
</dbReference>
<dbReference type="EC" id="1.1.-.-" evidence="6"/>